<evidence type="ECO:0000313" key="1">
    <source>
        <dbReference type="EMBL" id="MBI3538955.1"/>
    </source>
</evidence>
<gene>
    <name evidence="1" type="ORF">HY076_01620</name>
</gene>
<protein>
    <submittedName>
        <fullName evidence="1">Uncharacterized protein</fullName>
    </submittedName>
</protein>
<dbReference type="AlphaFoldDB" id="A0A9D6QJ84"/>
<accession>A0A9D6QJ84</accession>
<dbReference type="Proteomes" id="UP000807850">
    <property type="component" value="Unassembled WGS sequence"/>
</dbReference>
<organism evidence="1 2">
    <name type="scientific">Eiseniibacteriota bacterium</name>
    <dbReference type="NCBI Taxonomy" id="2212470"/>
    <lineage>
        <taxon>Bacteria</taxon>
        <taxon>Candidatus Eiseniibacteriota</taxon>
    </lineage>
</organism>
<comment type="caution">
    <text evidence="1">The sequence shown here is derived from an EMBL/GenBank/DDBJ whole genome shotgun (WGS) entry which is preliminary data.</text>
</comment>
<feature type="non-terminal residue" evidence="1">
    <location>
        <position position="1"/>
    </location>
</feature>
<evidence type="ECO:0000313" key="2">
    <source>
        <dbReference type="Proteomes" id="UP000807850"/>
    </source>
</evidence>
<reference evidence="1" key="1">
    <citation type="submission" date="2020-07" db="EMBL/GenBank/DDBJ databases">
        <title>Huge and variable diversity of episymbiotic CPR bacteria and DPANN archaea in groundwater ecosystems.</title>
        <authorList>
            <person name="He C.Y."/>
            <person name="Keren R."/>
            <person name="Whittaker M."/>
            <person name="Farag I.F."/>
            <person name="Doudna J."/>
            <person name="Cate J.H.D."/>
            <person name="Banfield J.F."/>
        </authorList>
    </citation>
    <scope>NUCLEOTIDE SEQUENCE</scope>
    <source>
        <strain evidence="1">NC_groundwater_928_Pr1_S-0.2um_72_17</strain>
    </source>
</reference>
<dbReference type="EMBL" id="JACQAY010000048">
    <property type="protein sequence ID" value="MBI3538955.1"/>
    <property type="molecule type" value="Genomic_DNA"/>
</dbReference>
<sequence length="80" mass="8403">ATNVVLIYRDGVLILNASTHVDSSSGDFAGFARILWGEGSGFALGTSEWAYFSHNAAPGGSCGTTTTTTPTWGTLKTIYR</sequence>
<proteinExistence type="predicted"/>
<name>A0A9D6QJ84_UNCEI</name>